<evidence type="ECO:0000256" key="10">
    <source>
        <dbReference type="ARBA" id="ARBA00022729"/>
    </source>
</evidence>
<evidence type="ECO:0000256" key="8">
    <source>
        <dbReference type="ARBA" id="ARBA00022485"/>
    </source>
</evidence>
<evidence type="ECO:0000313" key="21">
    <source>
        <dbReference type="Proteomes" id="UP000231658"/>
    </source>
</evidence>
<organism evidence="20 21">
    <name type="scientific">Candidatus Terasakiella magnetica</name>
    <dbReference type="NCBI Taxonomy" id="1867952"/>
    <lineage>
        <taxon>Bacteria</taxon>
        <taxon>Pseudomonadati</taxon>
        <taxon>Pseudomonadota</taxon>
        <taxon>Alphaproteobacteria</taxon>
        <taxon>Rhodospirillales</taxon>
        <taxon>Terasakiellaceae</taxon>
        <taxon>Terasakiella</taxon>
    </lineage>
</organism>
<evidence type="ECO:0000256" key="7">
    <source>
        <dbReference type="ARBA" id="ARBA00022475"/>
    </source>
</evidence>
<dbReference type="GO" id="GO:0009375">
    <property type="term" value="C:ferredoxin hydrogenase complex"/>
    <property type="evidence" value="ECO:0007669"/>
    <property type="project" value="InterPro"/>
</dbReference>
<keyword evidence="10" id="KW-0732">Signal</keyword>
<evidence type="ECO:0000256" key="6">
    <source>
        <dbReference type="ARBA" id="ARBA00012082"/>
    </source>
</evidence>
<dbReference type="PANTHER" id="PTHR30013:SF5">
    <property type="entry name" value="HYDROGENASE SMALL SUBUNIT"/>
    <property type="match status" value="1"/>
</dbReference>
<comment type="cofactor">
    <cofactor evidence="2">
        <name>[4Fe-4S] cluster</name>
        <dbReference type="ChEBI" id="CHEBI:49883"/>
    </cofactor>
</comment>
<gene>
    <name evidence="20" type="ORF">MTBPR1_90105</name>
</gene>
<protein>
    <recommendedName>
        <fullName evidence="6">hydrogenase (acceptor)</fullName>
        <ecNumber evidence="6">1.12.99.6</ecNumber>
    </recommendedName>
</protein>
<keyword evidence="11 20" id="KW-0560">Oxidoreductase</keyword>
<proteinExistence type="inferred from homology"/>
<feature type="binding site" evidence="17">
    <location>
        <position position="226"/>
    </location>
    <ligand>
        <name>[4Fe-4S] cluster</name>
        <dbReference type="ChEBI" id="CHEBI:49883"/>
        <label>2</label>
    </ligand>
</feature>
<dbReference type="InterPro" id="IPR001821">
    <property type="entry name" value="NiFe_hydrogenase_ssu"/>
</dbReference>
<evidence type="ECO:0000256" key="1">
    <source>
        <dbReference type="ARBA" id="ARBA00001927"/>
    </source>
</evidence>
<feature type="binding site" evidence="17">
    <location>
        <position position="263"/>
    </location>
    <ligand>
        <name>[3Fe-4S] cluster</name>
        <dbReference type="ChEBI" id="CHEBI:21137"/>
    </ligand>
</feature>
<keyword evidence="13 17" id="KW-0411">Iron-sulfur</keyword>
<dbReference type="InterPro" id="IPR037148">
    <property type="entry name" value="NiFe-Hase_small_C_sf"/>
</dbReference>
<dbReference type="GO" id="GO:0046872">
    <property type="term" value="F:metal ion binding"/>
    <property type="evidence" value="ECO:0007669"/>
    <property type="project" value="UniProtKB-KW"/>
</dbReference>
<dbReference type="GO" id="GO:0044569">
    <property type="term" value="C:[Ni-Fe] hydrogenase complex"/>
    <property type="evidence" value="ECO:0007669"/>
    <property type="project" value="TreeGrafter"/>
</dbReference>
<feature type="binding site" evidence="17">
    <location>
        <position position="233"/>
    </location>
    <ligand>
        <name>[4Fe-4S] cluster</name>
        <dbReference type="ChEBI" id="CHEBI:49883"/>
        <label>2</label>
    </ligand>
</feature>
<dbReference type="STRING" id="1867952.MTBPR1_90105"/>
<dbReference type="PANTHER" id="PTHR30013">
    <property type="entry name" value="NIFE / NIFESE HYDROGENASE SMALL SUBUNIT FAMILY MEMBER"/>
    <property type="match status" value="1"/>
</dbReference>
<evidence type="ECO:0000256" key="11">
    <source>
        <dbReference type="ARBA" id="ARBA00023002"/>
    </source>
</evidence>
<dbReference type="PRINTS" id="PR00614">
    <property type="entry name" value="NIHGNASESMLL"/>
</dbReference>
<feature type="binding site" evidence="17">
    <location>
        <position position="260"/>
    </location>
    <ligand>
        <name>[3Fe-4S] cluster</name>
        <dbReference type="ChEBI" id="CHEBI:21137"/>
    </ligand>
</feature>
<feature type="binding site" evidence="17">
    <location>
        <position position="166"/>
    </location>
    <ligand>
        <name>[4Fe-4S] cluster</name>
        <dbReference type="ChEBI" id="CHEBI:49883"/>
        <label>1</label>
    </ligand>
</feature>
<dbReference type="Proteomes" id="UP000231658">
    <property type="component" value="Unassembled WGS sequence"/>
</dbReference>
<keyword evidence="9 17" id="KW-0479">Metal-binding</keyword>
<feature type="domain" description="Cytochrome-c3 hydrogenase C-terminal" evidence="19">
    <location>
        <begin position="198"/>
        <end position="275"/>
    </location>
</feature>
<dbReference type="GO" id="GO:0008901">
    <property type="term" value="F:ferredoxin hydrogenase activity"/>
    <property type="evidence" value="ECO:0007669"/>
    <property type="project" value="InterPro"/>
</dbReference>
<keyword evidence="8 17" id="KW-0004">4Fe-4S</keyword>
<evidence type="ECO:0000256" key="5">
    <source>
        <dbReference type="ARBA" id="ARBA00011771"/>
    </source>
</evidence>
<dbReference type="Pfam" id="PF01058">
    <property type="entry name" value="Oxidored_q6"/>
    <property type="match status" value="1"/>
</dbReference>
<keyword evidence="21" id="KW-1185">Reference proteome</keyword>
<evidence type="ECO:0000256" key="12">
    <source>
        <dbReference type="ARBA" id="ARBA00023004"/>
    </source>
</evidence>
<sequence>MGAQENPSLMWLQAGSCSGDSMSLLCAEDPDFVEFIERNKVDLLWHPSLSVEPTSHLAQQIDDICNDEKELSILCVEGSIMMGPNGTGMFDAWRGKPKKDIIHALAQKATHVIAIGTCASYGGVHASNPNPTDCTGLQYHKGAMGGLLPMDWQARGGYPVINVSGCPAHPHTMVQVIQALLRGNELALNDVNQPELYFNAMVHQGCTRNEYHEYDIEETEFGQEGCLFFNMGCQGPVTHATCNTELWNKTSSKTRAGVPCIGCVEPTFPRDKALFKTEKIGDIPVELPLGVKRPRYMAYKGLAKAAAPDRVASRKMKP</sequence>
<dbReference type="OrthoDB" id="9766729at2"/>
<comment type="catalytic activity">
    <reaction evidence="16">
        <text>H2 + A = AH2</text>
        <dbReference type="Rhea" id="RHEA:12116"/>
        <dbReference type="ChEBI" id="CHEBI:13193"/>
        <dbReference type="ChEBI" id="CHEBI:17499"/>
        <dbReference type="ChEBI" id="CHEBI:18276"/>
        <dbReference type="EC" id="1.12.99.6"/>
    </reaction>
</comment>
<reference evidence="20 21" key="1">
    <citation type="submission" date="2016-07" db="EMBL/GenBank/DDBJ databases">
        <authorList>
            <person name="Lefevre C.T."/>
        </authorList>
    </citation>
    <scope>NUCLEOTIDE SEQUENCE [LARGE SCALE GENOMIC DNA]</scope>
    <source>
        <strain evidence="20">PR1</strain>
    </source>
</reference>
<dbReference type="Pfam" id="PF14720">
    <property type="entry name" value="NiFe_hyd_SSU_C"/>
    <property type="match status" value="1"/>
</dbReference>
<evidence type="ECO:0000256" key="9">
    <source>
        <dbReference type="ARBA" id="ARBA00022723"/>
    </source>
</evidence>
<feature type="binding site" evidence="17">
    <location>
        <position position="242"/>
    </location>
    <ligand>
        <name>[3Fe-4S] cluster</name>
        <dbReference type="ChEBI" id="CHEBI:21137"/>
    </ligand>
</feature>
<keyword evidence="15 17" id="KW-0003">3Fe-4S</keyword>
<dbReference type="GO" id="GO:0009061">
    <property type="term" value="P:anaerobic respiration"/>
    <property type="evidence" value="ECO:0007669"/>
    <property type="project" value="TreeGrafter"/>
</dbReference>
<evidence type="ECO:0000256" key="3">
    <source>
        <dbReference type="ARBA" id="ARBA00004196"/>
    </source>
</evidence>
<feature type="binding site" evidence="17">
    <location>
        <position position="118"/>
    </location>
    <ligand>
        <name>[4Fe-4S] cluster</name>
        <dbReference type="ChEBI" id="CHEBI:49883"/>
        <label>1</label>
    </ligand>
</feature>
<comment type="similarity">
    <text evidence="4">Belongs to the [NiFe]/[NiFeSe] hydrogenase small subunit family.</text>
</comment>
<evidence type="ECO:0000256" key="2">
    <source>
        <dbReference type="ARBA" id="ARBA00001966"/>
    </source>
</evidence>
<dbReference type="GO" id="GO:0016020">
    <property type="term" value="C:membrane"/>
    <property type="evidence" value="ECO:0007669"/>
    <property type="project" value="TreeGrafter"/>
</dbReference>
<dbReference type="InterPro" id="IPR037024">
    <property type="entry name" value="NiFe_Hase_small_N_sf"/>
</dbReference>
<evidence type="ECO:0000259" key="19">
    <source>
        <dbReference type="Pfam" id="PF14720"/>
    </source>
</evidence>
<dbReference type="Gene3D" id="4.10.480.10">
    <property type="entry name" value="Cytochrome-c3 hydrogenase, C-terminal domain"/>
    <property type="match status" value="1"/>
</dbReference>
<dbReference type="SUPFAM" id="SSF56770">
    <property type="entry name" value="HydA/Nqo6-like"/>
    <property type="match status" value="1"/>
</dbReference>
<name>A0A1C3RLZ9_9PROT</name>
<feature type="binding site" evidence="17">
    <location>
        <position position="206"/>
    </location>
    <ligand>
        <name>[4Fe-4S] cluster</name>
        <dbReference type="ChEBI" id="CHEBI:49883"/>
        <label>2</label>
    </ligand>
</feature>
<evidence type="ECO:0000256" key="16">
    <source>
        <dbReference type="ARBA" id="ARBA00048757"/>
    </source>
</evidence>
<evidence type="ECO:0000256" key="17">
    <source>
        <dbReference type="PIRSR" id="PIRSR000310-1"/>
    </source>
</evidence>
<evidence type="ECO:0000313" key="20">
    <source>
        <dbReference type="EMBL" id="SCA58258.1"/>
    </source>
</evidence>
<keyword evidence="12 17" id="KW-0408">Iron</keyword>
<comment type="subunit">
    <text evidence="5">Heterodimer of a large and a small subunit.</text>
</comment>
<evidence type="ECO:0000256" key="15">
    <source>
        <dbReference type="ARBA" id="ARBA00023291"/>
    </source>
</evidence>
<dbReference type="EMBL" id="FLYE01000048">
    <property type="protein sequence ID" value="SCA58258.1"/>
    <property type="molecule type" value="Genomic_DNA"/>
</dbReference>
<dbReference type="AlphaFoldDB" id="A0A1C3RLZ9"/>
<dbReference type="GO" id="GO:0030313">
    <property type="term" value="C:cell envelope"/>
    <property type="evidence" value="ECO:0007669"/>
    <property type="project" value="UniProtKB-SubCell"/>
</dbReference>
<dbReference type="Gene3D" id="3.40.50.700">
    <property type="entry name" value="NADH:ubiquinone oxidoreductase-like, 20kDa subunit"/>
    <property type="match status" value="1"/>
</dbReference>
<evidence type="ECO:0000256" key="14">
    <source>
        <dbReference type="ARBA" id="ARBA00023136"/>
    </source>
</evidence>
<accession>A0A1C3RLZ9</accession>
<dbReference type="GO" id="GO:0051538">
    <property type="term" value="F:3 iron, 4 sulfur cluster binding"/>
    <property type="evidence" value="ECO:0007669"/>
    <property type="project" value="UniProtKB-KW"/>
</dbReference>
<dbReference type="InterPro" id="IPR006137">
    <property type="entry name" value="NADH_UbQ_OxRdtase-like_20kDa"/>
</dbReference>
<dbReference type="RefSeq" id="WP_069190258.1">
    <property type="nucleotide sequence ID" value="NZ_FLYE01000048.1"/>
</dbReference>
<evidence type="ECO:0000256" key="4">
    <source>
        <dbReference type="ARBA" id="ARBA00006605"/>
    </source>
</evidence>
<feature type="binding site" evidence="17">
    <location>
        <position position="17"/>
    </location>
    <ligand>
        <name>[4Fe-4S] cluster</name>
        <dbReference type="ChEBI" id="CHEBI:49883"/>
        <label>1</label>
    </ligand>
</feature>
<keyword evidence="7" id="KW-1003">Cell membrane</keyword>
<evidence type="ECO:0000259" key="18">
    <source>
        <dbReference type="Pfam" id="PF01058"/>
    </source>
</evidence>
<dbReference type="GO" id="GO:0051539">
    <property type="term" value="F:4 iron, 4 sulfur cluster binding"/>
    <property type="evidence" value="ECO:0007669"/>
    <property type="project" value="UniProtKB-KW"/>
</dbReference>
<evidence type="ECO:0000256" key="13">
    <source>
        <dbReference type="ARBA" id="ARBA00023014"/>
    </source>
</evidence>
<keyword evidence="14" id="KW-0472">Membrane</keyword>
<feature type="binding site" evidence="17">
    <location>
        <position position="203"/>
    </location>
    <ligand>
        <name>[4Fe-4S] cluster</name>
        <dbReference type="ChEBI" id="CHEBI:49883"/>
        <label>2</label>
    </ligand>
</feature>
<comment type="subcellular location">
    <subcellularLocation>
        <location evidence="3">Cell envelope</location>
    </subcellularLocation>
</comment>
<dbReference type="PIRSF" id="PIRSF000310">
    <property type="entry name" value="NiFe_hyd_ssu"/>
    <property type="match status" value="1"/>
</dbReference>
<comment type="cofactor">
    <cofactor evidence="1">
        <name>[3Fe-4S] cluster</name>
        <dbReference type="ChEBI" id="CHEBI:21137"/>
    </cofactor>
</comment>
<dbReference type="InterPro" id="IPR027394">
    <property type="entry name" value="Cytochrome-c3_hydrogenase_C"/>
</dbReference>
<dbReference type="GO" id="GO:0009055">
    <property type="term" value="F:electron transfer activity"/>
    <property type="evidence" value="ECO:0007669"/>
    <property type="project" value="TreeGrafter"/>
</dbReference>
<feature type="domain" description="NADH:ubiquinone oxidoreductase-like 20kDa subunit" evidence="18">
    <location>
        <begin position="17"/>
        <end position="180"/>
    </location>
</feature>
<dbReference type="GO" id="GO:0033748">
    <property type="term" value="F:hydrogenase (acceptor) activity"/>
    <property type="evidence" value="ECO:0007669"/>
    <property type="project" value="UniProtKB-EC"/>
</dbReference>
<dbReference type="EC" id="1.12.99.6" evidence="6"/>